<accession>A0A242KDG5</accession>
<dbReference type="AlphaFoldDB" id="A0A242KDG5"/>
<dbReference type="EMBL" id="CP147247">
    <property type="protein sequence ID" value="WYJ89295.1"/>
    <property type="molecule type" value="Genomic_DNA"/>
</dbReference>
<reference evidence="2" key="3">
    <citation type="submission" date="2024-03" db="EMBL/GenBank/DDBJ databases">
        <title>The Genome Sequence of Enterococcus sp. DIV0242b.</title>
        <authorList>
            <consortium name="The Broad Institute Genomics Platform"/>
            <consortium name="The Broad Institute Microbial Omics Core"/>
            <consortium name="The Broad Institute Genomic Center for Infectious Diseases"/>
            <person name="Earl A."/>
            <person name="Manson A."/>
            <person name="Gilmore M."/>
            <person name="Schwartman J."/>
            <person name="Shea T."/>
            <person name="Abouelleil A."/>
            <person name="Cao P."/>
            <person name="Chapman S."/>
            <person name="Cusick C."/>
            <person name="Young S."/>
            <person name="Neafsey D."/>
            <person name="Nusbaum C."/>
            <person name="Birren B."/>
        </authorList>
    </citation>
    <scope>NUCLEOTIDE SEQUENCE</scope>
    <source>
        <strain evidence="2">9E7_DIV0242</strain>
    </source>
</reference>
<evidence type="ECO:0000313" key="2">
    <source>
        <dbReference type="EMBL" id="WYJ89295.1"/>
    </source>
</evidence>
<reference evidence="2" key="2">
    <citation type="submission" date="2017-05" db="EMBL/GenBank/DDBJ databases">
        <authorList>
            <consortium name="The Broad Institute Genomics Platform"/>
            <consortium name="The Broad Institute Genomic Center for Infectious Diseases"/>
            <person name="Earl A."/>
            <person name="Manson A."/>
            <person name="Schwartman J."/>
            <person name="Gilmore M."/>
            <person name="Abouelleil A."/>
            <person name="Cao P."/>
            <person name="Chapman S."/>
            <person name="Cusick C."/>
            <person name="Shea T."/>
            <person name="Young S."/>
            <person name="Neafsey D."/>
            <person name="Nusbaum C."/>
            <person name="Birren B."/>
        </authorList>
    </citation>
    <scope>NUCLEOTIDE SEQUENCE</scope>
    <source>
        <strain evidence="2">9E7_DIV0242</strain>
    </source>
</reference>
<organism evidence="1">
    <name type="scientific">Candidatus Enterococcus clewellii</name>
    <dbReference type="NCBI Taxonomy" id="1834193"/>
    <lineage>
        <taxon>Bacteria</taxon>
        <taxon>Bacillati</taxon>
        <taxon>Bacillota</taxon>
        <taxon>Bacilli</taxon>
        <taxon>Lactobacillales</taxon>
        <taxon>Enterococcaceae</taxon>
        <taxon>Enterococcus</taxon>
    </lineage>
</organism>
<keyword evidence="3" id="KW-1185">Reference proteome</keyword>
<evidence type="ECO:0000313" key="1">
    <source>
        <dbReference type="EMBL" id="OTP19211.1"/>
    </source>
</evidence>
<dbReference type="Proteomes" id="UP000195141">
    <property type="component" value="Chromosome"/>
</dbReference>
<reference evidence="1" key="1">
    <citation type="submission" date="2017-05" db="EMBL/GenBank/DDBJ databases">
        <title>The Genome Sequence of Enterococcus sp. 9E7_DIV0242.</title>
        <authorList>
            <consortium name="The Broad Institute Genomics Platform"/>
            <consortium name="The Broad Institute Genomic Center for Infectious Diseases"/>
            <person name="Earl A."/>
            <person name="Manson A."/>
            <person name="Schwartman J."/>
            <person name="Gilmore M."/>
            <person name="Abouelleil A."/>
            <person name="Cao P."/>
            <person name="Chapman S."/>
            <person name="Cusick C."/>
            <person name="Shea T."/>
            <person name="Young S."/>
            <person name="Neafsey D."/>
            <person name="Nusbaum C."/>
            <person name="Birren B."/>
        </authorList>
    </citation>
    <scope>NUCLEOTIDE SEQUENCE [LARGE SCALE GENOMIC DNA]</scope>
    <source>
        <strain evidence="1">9E7_DIV0242</strain>
    </source>
</reference>
<dbReference type="EMBL" id="NGMM01000001">
    <property type="protein sequence ID" value="OTP19211.1"/>
    <property type="molecule type" value="Genomic_DNA"/>
</dbReference>
<proteinExistence type="predicted"/>
<evidence type="ECO:0000313" key="3">
    <source>
        <dbReference type="Proteomes" id="UP000195141"/>
    </source>
</evidence>
<sequence length="308" mass="36657">MNNRTTLLVAKDEHLYFFDTLSDIDVIAGHQLLRAPWDKTNWEEKLAQYSLIVFLDYGFEPKMAEVIRPYTQAKLVLFFWNHMTKEKIQLLYRTQAESYIDAYYTFDPLEAQEFHLNHNSTFYSRQMLLPDKEIKRDLFFGASDNGRKEMAQSLLMIFNYLKLDTHYFILNGRGNDQKGYLSYKDYLSYVAESKGILEIMRPGQTGITLRSLESLFFKKKLVTTNKKIRHYHFYNPENIFIIGEEDFARLPEFLNSPYQDTMDDLLAFYSEDQWMKRFFADDASSFGDQEYRSQIFNHDYTSDRLFSA</sequence>
<dbReference type="RefSeq" id="WP_249274417.1">
    <property type="nucleotide sequence ID" value="NZ_CP147247.1"/>
</dbReference>
<gene>
    <name evidence="2" type="ORF">A5888_001015</name>
    <name evidence="1" type="ORF">A5888_001026</name>
</gene>
<evidence type="ECO:0008006" key="4">
    <source>
        <dbReference type="Google" id="ProtNLM"/>
    </source>
</evidence>
<protein>
    <recommendedName>
        <fullName evidence="4">Oligosaccharide biosynthesis protein Alg14</fullName>
    </recommendedName>
</protein>
<name>A0A242KDG5_9ENTE</name>